<accession>F0H549</accession>
<reference evidence="2 3" key="1">
    <citation type="submission" date="2011-02" db="EMBL/GenBank/DDBJ databases">
        <authorList>
            <person name="Durkin A.S."/>
            <person name="Madupu R."/>
            <person name="Torralba M."/>
            <person name="Gillis M."/>
            <person name="Methe B."/>
            <person name="Sutton G."/>
            <person name="Nelson K.E."/>
        </authorList>
    </citation>
    <scope>NUCLEOTIDE SEQUENCE [LARGE SCALE GENOMIC DNA]</scope>
    <source>
        <strain evidence="2 3">CRIS 18C-A</strain>
    </source>
</reference>
<organism evidence="2 3">
    <name type="scientific">Prevotella denticola CRIS 18C-A</name>
    <dbReference type="NCBI Taxonomy" id="944557"/>
    <lineage>
        <taxon>Bacteria</taxon>
        <taxon>Pseudomonadati</taxon>
        <taxon>Bacteroidota</taxon>
        <taxon>Bacteroidia</taxon>
        <taxon>Bacteroidales</taxon>
        <taxon>Prevotellaceae</taxon>
        <taxon>Prevotella</taxon>
    </lineage>
</organism>
<dbReference type="HAMAP" id="MF_00652">
    <property type="entry name" value="UPF0246"/>
    <property type="match status" value="1"/>
</dbReference>
<dbReference type="RefSeq" id="WP_004352237.1">
    <property type="nucleotide sequence ID" value="NZ_AEXO01000026.1"/>
</dbReference>
<comment type="similarity">
    <text evidence="1">Belongs to the UPF0246 family.</text>
</comment>
<keyword evidence="3" id="KW-1185">Reference proteome</keyword>
<dbReference type="PANTHER" id="PTHR30283:SF4">
    <property type="entry name" value="PEROXIDE STRESS RESISTANCE PROTEIN YAAA"/>
    <property type="match status" value="1"/>
</dbReference>
<dbReference type="InterPro" id="IPR005583">
    <property type="entry name" value="YaaA"/>
</dbReference>
<dbReference type="Proteomes" id="UP000003155">
    <property type="component" value="Unassembled WGS sequence"/>
</dbReference>
<dbReference type="AlphaFoldDB" id="F0H549"/>
<name>F0H549_9BACT</name>
<proteinExistence type="inferred from homology"/>
<evidence type="ECO:0000313" key="3">
    <source>
        <dbReference type="Proteomes" id="UP000003155"/>
    </source>
</evidence>
<evidence type="ECO:0000256" key="1">
    <source>
        <dbReference type="HAMAP-Rule" id="MF_00652"/>
    </source>
</evidence>
<protein>
    <recommendedName>
        <fullName evidence="1">UPF0246 protein HMPREF9303_2413</fullName>
    </recommendedName>
</protein>
<dbReference type="GO" id="GO:0005829">
    <property type="term" value="C:cytosol"/>
    <property type="evidence" value="ECO:0007669"/>
    <property type="project" value="TreeGrafter"/>
</dbReference>
<gene>
    <name evidence="2" type="ORF">HMPREF9303_2413</name>
</gene>
<dbReference type="PANTHER" id="PTHR30283">
    <property type="entry name" value="PEROXIDE STRESS RESPONSE PROTEIN YAAA"/>
    <property type="match status" value="1"/>
</dbReference>
<sequence length="260" mass="30063">MQILLASAKIMVSTTEVPTPTTHLPRFHKEAGQLALEMGGLSVEVLAGELHCSKKIALENKLRYQDFFCEERLLPALLAYYGQAYKCLKAQDYSLDDFRFADRHLWITSFLYGLLRPLDLIHPYRLEGKSRLRSAGGKNMFSYWRPRLTDMLIESVKADDGILVHLATEEFQHLFDWKRLQKEIHIIQPHFMVDQGSRLKAVSVYAKSCRGAMTSYILRNRITSPDCLSDFTYEGFIYQHDYGNETHPHFILNARECGRP</sequence>
<dbReference type="Pfam" id="PF03883">
    <property type="entry name" value="H2O2_YaaD"/>
    <property type="match status" value="1"/>
</dbReference>
<dbReference type="EMBL" id="AEXO01000026">
    <property type="protein sequence ID" value="EGC87116.1"/>
    <property type="molecule type" value="Genomic_DNA"/>
</dbReference>
<comment type="caution">
    <text evidence="2">The sequence shown here is derived from an EMBL/GenBank/DDBJ whole genome shotgun (WGS) entry which is preliminary data.</text>
</comment>
<dbReference type="GO" id="GO:0033194">
    <property type="term" value="P:response to hydroperoxide"/>
    <property type="evidence" value="ECO:0007669"/>
    <property type="project" value="TreeGrafter"/>
</dbReference>
<evidence type="ECO:0000313" key="2">
    <source>
        <dbReference type="EMBL" id="EGC87116.1"/>
    </source>
</evidence>